<sequence>MSDTPSSVAALGRALVKAIEYVNINYEQTSRLAKRVQACMPAIEKLPADTSAKLLGALARTFVDAKELVEVYSAEEWAHTVVQKGTDKAAFTDINDRFLAAVQGLKLNIKVKSVFDRSQDTDDQNKDAKFITKNKQQIEAAIARLASLSLQGNQSSGASGSSSSSSAPRPASVIPPPTGGPPAFSLYGSTTAAARPGNNPPGPPPSNPIYQAVDNVTVVSTSTYGYGQAASNNVTVSTNTYGSTSSYAAVGNGAGGAAPIYESTYQAPGATPKSIYGGAVTYQTGAHQQQTNYQNPNDPGYDSAIYGSSDTYQAPGPHYQATDIYQATDAGYQATGIYQATDSTYQAPGVAPPGGSIYQNSGAGAPPVYQNSGVSGSGPVYQNSGAGAPVYQNSGVSAGGPVYQNSGAGAATPAAAAGGAIYQNSGAAAAAGGAIYQNSGVSGAIYQNASVAGKPAPTASNIYQNSGSLSDGVDSANASSLSIPHATLKFEKALGSGTFGKVSLGKWNQETVAIKQLILTQLDARLLDEFRREVLAHGRIQHQNIAMLLGACFDANNYALVLEYFPSGSLRQLLADTATHPTLTLAVRGRILQDTARGMTCLARAGIVHRNLKSSNVLITSEMRAKVSDFGYARIRQETAAAHPPTEATLHYTAPELLTSENVPADEKSDVFAFGIVAWETAARQLPYKGMNDKAIRSAVNEGDRPDIPDDATPTLRALISRSWDQSPESRPTFSQLGDLVQQIADVSASPASSFYGTASNFYGTAAAPNAGPLYQSMDGAPLPPASSVQGGAAPPPLPPKRTSVAVTPAPAAPAVPVKTVSNALPLPPRAPRGAAADSGPQPLPQRPVSQYAVGSVAEATEQLQYGKDLMRRGATKQAKPCIEYAMDVYTKHYGPSHVHVAGIVLELGKACLVSGEHARARTLIQQALTTQEKIFGPNHVVTLATRFEFAKSCLATGSPKEAMEIFQQLLAVQETTFGPKHERVANTLMEIARCENALGNHAAAHALLNRAQHIKAQRHQADHIEFVLLTFEIGRTNNLVGDYAVALGQFDHALAVLRQHLGDGHITQAVVYVEKARAHAGLNEWIQTRNELERALGIQSRVYGTEHPELAVTLREIGQAYNKLGNREAAISYFQRAKVIEEPTYAVGGHVPTQPSNPPNEYSILTKPTVEEEADLYASTPATMYLSTASYAFGGMLADVESEA</sequence>
<dbReference type="SMART" id="SM00028">
    <property type="entry name" value="TPR"/>
    <property type="match status" value="5"/>
</dbReference>
<dbReference type="InterPro" id="IPR036537">
    <property type="entry name" value="Adaptor_Cbl_N_dom_sf"/>
</dbReference>
<feature type="domain" description="Protein kinase" evidence="6">
    <location>
        <begin position="488"/>
        <end position="756"/>
    </location>
</feature>
<feature type="repeat" description="TPR" evidence="3">
    <location>
        <begin position="1112"/>
        <end position="1145"/>
    </location>
</feature>
<feature type="region of interest" description="Disordered" evidence="5">
    <location>
        <begin position="153"/>
        <end position="210"/>
    </location>
</feature>
<dbReference type="Gene3D" id="1.25.40.10">
    <property type="entry name" value="Tetratricopeptide repeat domain"/>
    <property type="match status" value="2"/>
</dbReference>
<dbReference type="Proteomes" id="UP000008743">
    <property type="component" value="Unassembled WGS sequence"/>
</dbReference>
<feature type="compositionally biased region" description="Low complexity" evidence="5">
    <location>
        <begin position="153"/>
        <end position="167"/>
    </location>
</feature>
<dbReference type="InterPro" id="IPR054000">
    <property type="entry name" value="MLKL_N"/>
</dbReference>
<dbReference type="InterPro" id="IPR001245">
    <property type="entry name" value="Ser-Thr/Tyr_kinase_cat_dom"/>
</dbReference>
<dbReference type="InterPro" id="IPR059179">
    <property type="entry name" value="MLKL-like_MCAfunc"/>
</dbReference>
<dbReference type="STRING" id="595528.A0A0D2X346"/>
<keyword evidence="7" id="KW-0808">Transferase</keyword>
<dbReference type="PANTHER" id="PTHR44329">
    <property type="entry name" value="SERINE/THREONINE-PROTEIN KINASE TNNI3K-RELATED"/>
    <property type="match status" value="1"/>
</dbReference>
<dbReference type="PANTHER" id="PTHR44329:SF298">
    <property type="entry name" value="MIXED LINEAGE KINASE DOMAIN-LIKE PROTEIN"/>
    <property type="match status" value="1"/>
</dbReference>
<dbReference type="Pfam" id="PF07714">
    <property type="entry name" value="PK_Tyr_Ser-Thr"/>
    <property type="match status" value="1"/>
</dbReference>
<proteinExistence type="predicted"/>
<keyword evidence="3" id="KW-0802">TPR repeat</keyword>
<evidence type="ECO:0000256" key="3">
    <source>
        <dbReference type="PROSITE-ProRule" id="PRU00339"/>
    </source>
</evidence>
<dbReference type="InterPro" id="IPR019734">
    <property type="entry name" value="TPR_rpt"/>
</dbReference>
<feature type="region of interest" description="Disordered" evidence="5">
    <location>
        <begin position="290"/>
        <end position="313"/>
    </location>
</feature>
<feature type="compositionally biased region" description="Low complexity" evidence="5">
    <location>
        <begin position="832"/>
        <end position="841"/>
    </location>
</feature>
<dbReference type="PROSITE" id="PS00107">
    <property type="entry name" value="PROTEIN_KINASE_ATP"/>
    <property type="match status" value="1"/>
</dbReference>
<evidence type="ECO:0000256" key="2">
    <source>
        <dbReference type="ARBA" id="ARBA00022840"/>
    </source>
</evidence>
<dbReference type="Gene3D" id="1.20.930.20">
    <property type="entry name" value="Adaptor protein Cbl, N-terminal domain"/>
    <property type="match status" value="1"/>
</dbReference>
<reference evidence="8" key="1">
    <citation type="submission" date="2011-02" db="EMBL/GenBank/DDBJ databases">
        <title>The Genome Sequence of Capsaspora owczarzaki ATCC 30864.</title>
        <authorList>
            <person name="Russ C."/>
            <person name="Cuomo C."/>
            <person name="Burger G."/>
            <person name="Gray M.W."/>
            <person name="Holland P.W.H."/>
            <person name="King N."/>
            <person name="Lang F.B.F."/>
            <person name="Roger A.J."/>
            <person name="Ruiz-Trillo I."/>
            <person name="Young S.K."/>
            <person name="Zeng Q."/>
            <person name="Gargeya S."/>
            <person name="Alvarado L."/>
            <person name="Berlin A."/>
            <person name="Chapman S.B."/>
            <person name="Chen Z."/>
            <person name="Freedman E."/>
            <person name="Gellesch M."/>
            <person name="Goldberg J."/>
            <person name="Griggs A."/>
            <person name="Gujja S."/>
            <person name="Heilman E."/>
            <person name="Heiman D."/>
            <person name="Howarth C."/>
            <person name="Mehta T."/>
            <person name="Neiman D."/>
            <person name="Pearson M."/>
            <person name="Roberts A."/>
            <person name="Saif S."/>
            <person name="Shea T."/>
            <person name="Shenoy N."/>
            <person name="Sisk P."/>
            <person name="Stolte C."/>
            <person name="Sykes S."/>
            <person name="White J."/>
            <person name="Yandava C."/>
            <person name="Haas B."/>
            <person name="Nusbaum C."/>
            <person name="Birren B."/>
        </authorList>
    </citation>
    <scope>NUCLEOTIDE SEQUENCE</scope>
    <source>
        <strain evidence="8">ATCC 30864</strain>
    </source>
</reference>
<evidence type="ECO:0000313" key="7">
    <source>
        <dbReference type="EMBL" id="KJE93674.1"/>
    </source>
</evidence>
<keyword evidence="2 4" id="KW-0067">ATP-binding</keyword>
<dbReference type="PhylomeDB" id="A0A0D2X346"/>
<dbReference type="SUPFAM" id="SSF48452">
    <property type="entry name" value="TPR-like"/>
    <property type="match status" value="2"/>
</dbReference>
<dbReference type="EMBL" id="KE346365">
    <property type="protein sequence ID" value="KJE93674.1"/>
    <property type="molecule type" value="Genomic_DNA"/>
</dbReference>
<dbReference type="Gene3D" id="1.10.510.10">
    <property type="entry name" value="Transferase(Phosphotransferase) domain 1"/>
    <property type="match status" value="1"/>
</dbReference>
<dbReference type="InterPro" id="IPR017441">
    <property type="entry name" value="Protein_kinase_ATP_BS"/>
</dbReference>
<evidence type="ECO:0000256" key="4">
    <source>
        <dbReference type="PROSITE-ProRule" id="PRU10141"/>
    </source>
</evidence>
<dbReference type="InterPro" id="IPR000719">
    <property type="entry name" value="Prot_kinase_dom"/>
</dbReference>
<dbReference type="CDD" id="cd21037">
    <property type="entry name" value="MLKL_NTD"/>
    <property type="match status" value="1"/>
</dbReference>
<dbReference type="SUPFAM" id="SSF56112">
    <property type="entry name" value="Protein kinase-like (PK-like)"/>
    <property type="match status" value="1"/>
</dbReference>
<feature type="region of interest" description="Disordered" evidence="5">
    <location>
        <begin position="778"/>
        <end position="806"/>
    </location>
</feature>
<evidence type="ECO:0000259" key="6">
    <source>
        <dbReference type="PROSITE" id="PS50011"/>
    </source>
</evidence>
<dbReference type="InterPro" id="IPR011009">
    <property type="entry name" value="Kinase-like_dom_sf"/>
</dbReference>
<evidence type="ECO:0000313" key="8">
    <source>
        <dbReference type="Proteomes" id="UP000008743"/>
    </source>
</evidence>
<keyword evidence="7" id="KW-0418">Kinase</keyword>
<keyword evidence="8" id="KW-1185">Reference proteome</keyword>
<dbReference type="GO" id="GO:0005524">
    <property type="term" value="F:ATP binding"/>
    <property type="evidence" value="ECO:0007669"/>
    <property type="project" value="UniProtKB-UniRule"/>
</dbReference>
<protein>
    <submittedName>
        <fullName evidence="7">TKL protein kinase</fullName>
    </submittedName>
</protein>
<dbReference type="PROSITE" id="PS50011">
    <property type="entry name" value="PROTEIN_KINASE_DOM"/>
    <property type="match status" value="1"/>
</dbReference>
<dbReference type="AlphaFoldDB" id="A0A0D2X346"/>
<dbReference type="OrthoDB" id="10261027at2759"/>
<dbReference type="CDD" id="cd13999">
    <property type="entry name" value="STKc_MAP3K-like"/>
    <property type="match status" value="1"/>
</dbReference>
<feature type="compositionally biased region" description="Pro residues" evidence="5">
    <location>
        <begin position="198"/>
        <end position="207"/>
    </location>
</feature>
<dbReference type="Pfam" id="PF13424">
    <property type="entry name" value="TPR_12"/>
    <property type="match status" value="2"/>
</dbReference>
<dbReference type="PROSITE" id="PS50005">
    <property type="entry name" value="TPR"/>
    <property type="match status" value="1"/>
</dbReference>
<gene>
    <name evidence="7" type="ORF">CAOG_004428</name>
</gene>
<evidence type="ECO:0000256" key="1">
    <source>
        <dbReference type="ARBA" id="ARBA00022741"/>
    </source>
</evidence>
<evidence type="ECO:0000256" key="5">
    <source>
        <dbReference type="SAM" id="MobiDB-lite"/>
    </source>
</evidence>
<keyword evidence="1 4" id="KW-0547">Nucleotide-binding</keyword>
<organism evidence="7 8">
    <name type="scientific">Capsaspora owczarzaki (strain ATCC 30864)</name>
    <dbReference type="NCBI Taxonomy" id="595528"/>
    <lineage>
        <taxon>Eukaryota</taxon>
        <taxon>Filasterea</taxon>
        <taxon>Capsaspora</taxon>
    </lineage>
</organism>
<dbReference type="InterPro" id="IPR011990">
    <property type="entry name" value="TPR-like_helical_dom_sf"/>
</dbReference>
<feature type="region of interest" description="Disordered" evidence="5">
    <location>
        <begin position="821"/>
        <end position="848"/>
    </location>
</feature>
<dbReference type="GO" id="GO:0004674">
    <property type="term" value="F:protein serine/threonine kinase activity"/>
    <property type="evidence" value="ECO:0007669"/>
    <property type="project" value="TreeGrafter"/>
</dbReference>
<accession>A0A0D2X346</accession>
<feature type="binding site" evidence="4">
    <location>
        <position position="515"/>
    </location>
    <ligand>
        <name>ATP</name>
        <dbReference type="ChEBI" id="CHEBI:30616"/>
    </ligand>
</feature>
<dbReference type="Pfam" id="PF22215">
    <property type="entry name" value="MLKL_N"/>
    <property type="match status" value="1"/>
</dbReference>
<dbReference type="GO" id="GO:0007166">
    <property type="term" value="P:cell surface receptor signaling pathway"/>
    <property type="evidence" value="ECO:0007669"/>
    <property type="project" value="InterPro"/>
</dbReference>
<name>A0A0D2X346_CAPO3</name>
<dbReference type="InParanoid" id="A0A0D2X346"/>
<dbReference type="InterPro" id="IPR051681">
    <property type="entry name" value="Ser/Thr_Kinases-Pseudokinases"/>
</dbReference>